<keyword evidence="1" id="KW-0808">Transferase</keyword>
<dbReference type="InterPro" id="IPR016036">
    <property type="entry name" value="Malonyl_transacylase_ACP-bd"/>
</dbReference>
<name>A0A918NM14_9ACTN</name>
<proteinExistence type="predicted"/>
<dbReference type="Gene3D" id="3.30.70.250">
    <property type="entry name" value="Malonyl-CoA ACP transacylase, ACP-binding"/>
    <property type="match status" value="1"/>
</dbReference>
<feature type="domain" description="Malonyl-CoA:ACP transacylase (MAT)" evidence="4">
    <location>
        <begin position="92"/>
        <end position="407"/>
    </location>
</feature>
<reference evidence="5" key="2">
    <citation type="submission" date="2020-09" db="EMBL/GenBank/DDBJ databases">
        <authorList>
            <person name="Sun Q."/>
            <person name="Ohkuma M."/>
        </authorList>
    </citation>
    <scope>NUCLEOTIDE SEQUENCE</scope>
    <source>
        <strain evidence="5">JCM 4790</strain>
    </source>
</reference>
<reference evidence="5" key="1">
    <citation type="journal article" date="2014" name="Int. J. Syst. Evol. Microbiol.">
        <title>Complete genome sequence of Corynebacterium casei LMG S-19264T (=DSM 44701T), isolated from a smear-ripened cheese.</title>
        <authorList>
            <consortium name="US DOE Joint Genome Institute (JGI-PGF)"/>
            <person name="Walter F."/>
            <person name="Albersmeier A."/>
            <person name="Kalinowski J."/>
            <person name="Ruckert C."/>
        </authorList>
    </citation>
    <scope>NUCLEOTIDE SEQUENCE</scope>
    <source>
        <strain evidence="5">JCM 4790</strain>
    </source>
</reference>
<dbReference type="Gene3D" id="3.40.366.10">
    <property type="entry name" value="Malonyl-Coenzyme A Acyl Carrier Protein, domain 2"/>
    <property type="match status" value="1"/>
</dbReference>
<dbReference type="SUPFAM" id="SSF52151">
    <property type="entry name" value="FabD/lysophospholipase-like"/>
    <property type="match status" value="1"/>
</dbReference>
<evidence type="ECO:0000256" key="3">
    <source>
        <dbReference type="ARBA" id="ARBA00023315"/>
    </source>
</evidence>
<dbReference type="InterPro" id="IPR050091">
    <property type="entry name" value="PKS_NRPS_Biosynth_Enz"/>
</dbReference>
<dbReference type="PANTHER" id="PTHR43775">
    <property type="entry name" value="FATTY ACID SYNTHASE"/>
    <property type="match status" value="1"/>
</dbReference>
<dbReference type="EMBL" id="BMVU01000017">
    <property type="protein sequence ID" value="GGX80089.1"/>
    <property type="molecule type" value="Genomic_DNA"/>
</dbReference>
<evidence type="ECO:0000313" key="5">
    <source>
        <dbReference type="EMBL" id="GGX80089.1"/>
    </source>
</evidence>
<dbReference type="AlphaFoldDB" id="A0A918NM14"/>
<dbReference type="GO" id="GO:0006633">
    <property type="term" value="P:fatty acid biosynthetic process"/>
    <property type="evidence" value="ECO:0007669"/>
    <property type="project" value="TreeGrafter"/>
</dbReference>
<organism evidence="5 6">
    <name type="scientific">Streptomyces minutiscleroticus</name>
    <dbReference type="NCBI Taxonomy" id="68238"/>
    <lineage>
        <taxon>Bacteria</taxon>
        <taxon>Bacillati</taxon>
        <taxon>Actinomycetota</taxon>
        <taxon>Actinomycetes</taxon>
        <taxon>Kitasatosporales</taxon>
        <taxon>Streptomycetaceae</taxon>
        <taxon>Streptomyces</taxon>
    </lineage>
</organism>
<dbReference type="Gene3D" id="3.30.70.3290">
    <property type="match status" value="1"/>
</dbReference>
<dbReference type="InterPro" id="IPR001227">
    <property type="entry name" value="Ac_transferase_dom_sf"/>
</dbReference>
<gene>
    <name evidence="5" type="ORF">GCM10010358_38030</name>
</gene>
<dbReference type="InterPro" id="IPR016035">
    <property type="entry name" value="Acyl_Trfase/lysoPLipase"/>
</dbReference>
<dbReference type="Pfam" id="PF00698">
    <property type="entry name" value="Acyl_transf_1"/>
    <property type="match status" value="1"/>
</dbReference>
<comment type="caution">
    <text evidence="5">The sequence shown here is derived from an EMBL/GenBank/DDBJ whole genome shotgun (WGS) entry which is preliminary data.</text>
</comment>
<keyword evidence="6" id="KW-1185">Reference proteome</keyword>
<protein>
    <submittedName>
        <fullName evidence="5">Acyltransferase</fullName>
    </submittedName>
</protein>
<dbReference type="Proteomes" id="UP000619244">
    <property type="component" value="Unassembled WGS sequence"/>
</dbReference>
<dbReference type="InterPro" id="IPR014043">
    <property type="entry name" value="Acyl_transferase_dom"/>
</dbReference>
<keyword evidence="2" id="KW-0511">Multifunctional enzyme</keyword>
<evidence type="ECO:0000313" key="6">
    <source>
        <dbReference type="Proteomes" id="UP000619244"/>
    </source>
</evidence>
<accession>A0A918NM14</accession>
<evidence type="ECO:0000259" key="4">
    <source>
        <dbReference type="SMART" id="SM00827"/>
    </source>
</evidence>
<keyword evidence="3 5" id="KW-0012">Acyltransferase</keyword>
<evidence type="ECO:0000256" key="1">
    <source>
        <dbReference type="ARBA" id="ARBA00022679"/>
    </source>
</evidence>
<dbReference type="PANTHER" id="PTHR43775:SF51">
    <property type="entry name" value="INACTIVE PHENOLPHTHIOCEROL SYNTHESIS POLYKETIDE SYNTHASE TYPE I PKS1-RELATED"/>
    <property type="match status" value="1"/>
</dbReference>
<dbReference type="GO" id="GO:0004312">
    <property type="term" value="F:fatty acid synthase activity"/>
    <property type="evidence" value="ECO:0007669"/>
    <property type="project" value="TreeGrafter"/>
</dbReference>
<dbReference type="SUPFAM" id="SSF55048">
    <property type="entry name" value="Probable ACP-binding domain of malonyl-CoA ACP transacylase"/>
    <property type="match status" value="1"/>
</dbReference>
<sequence length="440" mass="46988">MTGPARLLTLTAPTHEELERATDELVTTLEGLDDTGFARLPAVPDTARVVRRSLCRTVAASTPTDAARRLRRRDPRRVFTTGPADRTSRVFLFAGVGDQYTGLGAGLYQCVPAFRSELDRCFDLLSAEHDLNLRPVLFPPDASADPARTGSAPAGLAALYDRREEAQEIHRTVLAQPLMFALQYALARALGALGAPPAALAGYSIGELAAAGVAGVLPLEPALRLVTRRARLMEELPSGAMLAVMAGPEQLARYARGPVSLAALNGPAQTVLSGPVGAIEQTAQELIAHGLACRRLATTHAFHSPMARPLTGPLERLLDTLPLRPPALPLLSSVTGTWLRTEEATSPGYWARQLSRAIRFVDQAAEIWRLPGPLLVELGPGRTLSGLALQHPDRPPAAASVVQTLPGVFESRPEPELLLTALGQLWAAGAEIDWRQVAVP</sequence>
<dbReference type="RefSeq" id="WP_190191470.1">
    <property type="nucleotide sequence ID" value="NZ_BMVU01000017.1"/>
</dbReference>
<dbReference type="SMART" id="SM00827">
    <property type="entry name" value="PKS_AT"/>
    <property type="match status" value="1"/>
</dbReference>
<evidence type="ECO:0000256" key="2">
    <source>
        <dbReference type="ARBA" id="ARBA00023268"/>
    </source>
</evidence>